<dbReference type="EMBL" id="CADCUC010000313">
    <property type="protein sequence ID" value="CAA9333903.1"/>
    <property type="molecule type" value="Genomic_DNA"/>
</dbReference>
<dbReference type="Pfam" id="PF05711">
    <property type="entry name" value="TylF"/>
    <property type="match status" value="1"/>
</dbReference>
<reference evidence="1" key="1">
    <citation type="submission" date="2020-02" db="EMBL/GenBank/DDBJ databases">
        <authorList>
            <person name="Meier V. D."/>
        </authorList>
    </citation>
    <scope>NUCLEOTIDE SEQUENCE</scope>
    <source>
        <strain evidence="1">AVDCRST_MAG90</strain>
    </source>
</reference>
<protein>
    <recommendedName>
        <fullName evidence="2">Macrocin O-methyltransferase</fullName>
    </recommendedName>
</protein>
<evidence type="ECO:0008006" key="2">
    <source>
        <dbReference type="Google" id="ProtNLM"/>
    </source>
</evidence>
<accession>A0A6J4LJE1</accession>
<gene>
    <name evidence="1" type="ORF">AVDCRST_MAG90-1658</name>
</gene>
<dbReference type="InterPro" id="IPR029063">
    <property type="entry name" value="SAM-dependent_MTases_sf"/>
</dbReference>
<dbReference type="InterPro" id="IPR008884">
    <property type="entry name" value="TylF_MeTrfase"/>
</dbReference>
<organism evidence="1">
    <name type="scientific">uncultured Microvirga sp</name>
    <dbReference type="NCBI Taxonomy" id="412392"/>
    <lineage>
        <taxon>Bacteria</taxon>
        <taxon>Pseudomonadati</taxon>
        <taxon>Pseudomonadota</taxon>
        <taxon>Alphaproteobacteria</taxon>
        <taxon>Hyphomicrobiales</taxon>
        <taxon>Methylobacteriaceae</taxon>
        <taxon>Microvirga</taxon>
        <taxon>environmental samples</taxon>
    </lineage>
</organism>
<sequence>MIDLREVSKALASLVPTRLTETVANYAALRESPELLPTDYVIRDRAAYFARINEMLGGGEAKLLFLEFGVLDGASIRQWAGLNHNPASRFFGFDSFEGLPTAWRGRPAGYFDRGGALPAVDDPRVRFVKGWFNRTLPGVADEVLPVDAQTRVLVHIDADLYSAALYCLSYLGPRLGDFAVMFDEFGAGEGRALRDVLAAYGARFVPKLGLKRAGYARLPTRVFGQLTFP</sequence>
<dbReference type="AlphaFoldDB" id="A0A6J4LJE1"/>
<dbReference type="PANTHER" id="PTHR40036">
    <property type="entry name" value="MACROCIN O-METHYLTRANSFERASE"/>
    <property type="match status" value="1"/>
</dbReference>
<name>A0A6J4LJE1_9HYPH</name>
<evidence type="ECO:0000313" key="1">
    <source>
        <dbReference type="EMBL" id="CAA9333903.1"/>
    </source>
</evidence>
<dbReference type="PANTHER" id="PTHR40036:SF1">
    <property type="entry name" value="MACROCIN O-METHYLTRANSFERASE"/>
    <property type="match status" value="1"/>
</dbReference>
<dbReference type="Gene3D" id="3.40.50.150">
    <property type="entry name" value="Vaccinia Virus protein VP39"/>
    <property type="match status" value="1"/>
</dbReference>
<proteinExistence type="predicted"/>